<dbReference type="Proteomes" id="UP000245884">
    <property type="component" value="Unassembled WGS sequence"/>
</dbReference>
<accession>A0A316UGA4</accession>
<gene>
    <name evidence="1" type="ORF">BDZ90DRAFT_121884</name>
</gene>
<evidence type="ECO:0000313" key="1">
    <source>
        <dbReference type="EMBL" id="PWN24357.1"/>
    </source>
</evidence>
<evidence type="ECO:0000313" key="2">
    <source>
        <dbReference type="Proteomes" id="UP000245884"/>
    </source>
</evidence>
<feature type="non-terminal residue" evidence="1">
    <location>
        <position position="287"/>
    </location>
</feature>
<dbReference type="GeneID" id="37025118"/>
<name>A0A316UGA4_9BASI</name>
<organism evidence="1 2">
    <name type="scientific">Jaminaea rosea</name>
    <dbReference type="NCBI Taxonomy" id="1569628"/>
    <lineage>
        <taxon>Eukaryota</taxon>
        <taxon>Fungi</taxon>
        <taxon>Dikarya</taxon>
        <taxon>Basidiomycota</taxon>
        <taxon>Ustilaginomycotina</taxon>
        <taxon>Exobasidiomycetes</taxon>
        <taxon>Microstromatales</taxon>
        <taxon>Microstromatales incertae sedis</taxon>
        <taxon>Jaminaea</taxon>
    </lineage>
</organism>
<dbReference type="RefSeq" id="XP_025358969.1">
    <property type="nucleotide sequence ID" value="XM_025503295.1"/>
</dbReference>
<sequence>MALYRLREGNFTYEHMIRMIVAIDEHMGCAILNTISRGGYPGVYELRGARYGKRRHERLNGVVPAAIQFIDLINDKDIRDDVEVEDIGRRAGKSKAVTRAAVERINWVTPTSSLASGPCTAVDNITTSKWGLVQALAREELERQREAGAANVAILDVEQPTTQSSFFRGTDHVHLSQPRAEDETFDIAPAGRISIYSRETQMVGVPEDADQRAAKFSYEERLEAWERMGAAGVTGWPCKVRKDTIIVEFFGRKRRLEQDCFGDRTALEDGTKAVLKLVPIARDGSAC</sequence>
<dbReference type="EMBL" id="KZ819681">
    <property type="protein sequence ID" value="PWN24357.1"/>
    <property type="molecule type" value="Genomic_DNA"/>
</dbReference>
<proteinExistence type="predicted"/>
<dbReference type="AlphaFoldDB" id="A0A316UGA4"/>
<reference evidence="1 2" key="1">
    <citation type="journal article" date="2018" name="Mol. Biol. Evol.">
        <title>Broad Genomic Sampling Reveals a Smut Pathogenic Ancestry of the Fungal Clade Ustilaginomycotina.</title>
        <authorList>
            <person name="Kijpornyongpan T."/>
            <person name="Mondo S.J."/>
            <person name="Barry K."/>
            <person name="Sandor L."/>
            <person name="Lee J."/>
            <person name="Lipzen A."/>
            <person name="Pangilinan J."/>
            <person name="LaButti K."/>
            <person name="Hainaut M."/>
            <person name="Henrissat B."/>
            <person name="Grigoriev I.V."/>
            <person name="Spatafora J.W."/>
            <person name="Aime M.C."/>
        </authorList>
    </citation>
    <scope>NUCLEOTIDE SEQUENCE [LARGE SCALE GENOMIC DNA]</scope>
    <source>
        <strain evidence="1 2">MCA 5214</strain>
    </source>
</reference>
<keyword evidence="2" id="KW-1185">Reference proteome</keyword>
<protein>
    <submittedName>
        <fullName evidence="1">Uncharacterized protein</fullName>
    </submittedName>
</protein>